<dbReference type="OrthoDB" id="345740at2"/>
<dbReference type="InterPro" id="IPR016187">
    <property type="entry name" value="CTDL_fold"/>
</dbReference>
<protein>
    <recommendedName>
        <fullName evidence="1">DUF1554 domain-containing protein</fullName>
    </recommendedName>
</protein>
<keyword evidence="3" id="KW-1185">Reference proteome</keyword>
<dbReference type="RefSeq" id="WP_069607939.1">
    <property type="nucleotide sequence ID" value="NZ_CP015217.1"/>
</dbReference>
<dbReference type="AlphaFoldDB" id="A0A1D7UYS3"/>
<dbReference type="InterPro" id="IPR016186">
    <property type="entry name" value="C-type_lectin-like/link_sf"/>
</dbReference>
<evidence type="ECO:0000313" key="2">
    <source>
        <dbReference type="EMBL" id="AOP34715.1"/>
    </source>
</evidence>
<evidence type="ECO:0000313" key="3">
    <source>
        <dbReference type="Proteomes" id="UP000094197"/>
    </source>
</evidence>
<proteinExistence type="predicted"/>
<organism evidence="2 3">
    <name type="scientific">Leptospira tipperaryensis</name>
    <dbReference type="NCBI Taxonomy" id="2564040"/>
    <lineage>
        <taxon>Bacteria</taxon>
        <taxon>Pseudomonadati</taxon>
        <taxon>Spirochaetota</taxon>
        <taxon>Spirochaetia</taxon>
        <taxon>Leptospirales</taxon>
        <taxon>Leptospiraceae</taxon>
        <taxon>Leptospira</taxon>
    </lineage>
</organism>
<dbReference type="Proteomes" id="UP000094197">
    <property type="component" value="Chromosome 1"/>
</dbReference>
<reference evidence="2 3" key="1">
    <citation type="submission" date="2016-04" db="EMBL/GenBank/DDBJ databases">
        <title>Complete genome seqeunce of Leptospira alstonii serovar Room22.</title>
        <authorList>
            <person name="Nally J.E."/>
            <person name="Bayles D.O."/>
            <person name="Hurley D."/>
            <person name="Fanning S."/>
            <person name="McMahon B.J."/>
            <person name="Arent Z."/>
        </authorList>
    </citation>
    <scope>NUCLEOTIDE SEQUENCE [LARGE SCALE GENOMIC DNA]</scope>
    <source>
        <strain evidence="2 3">GWTS #1</strain>
    </source>
</reference>
<dbReference type="InterPro" id="IPR011448">
    <property type="entry name" value="DUF1554"/>
</dbReference>
<evidence type="ECO:0000259" key="1">
    <source>
        <dbReference type="Pfam" id="PF07588"/>
    </source>
</evidence>
<name>A0A1D7UYS3_9LEPT</name>
<accession>A0A1D7UYS3</accession>
<dbReference type="Pfam" id="PF07588">
    <property type="entry name" value="DUF1554"/>
    <property type="match status" value="1"/>
</dbReference>
<dbReference type="EMBL" id="CP015217">
    <property type="protein sequence ID" value="AOP34715.1"/>
    <property type="molecule type" value="Genomic_DNA"/>
</dbReference>
<feature type="domain" description="DUF1554" evidence="1">
    <location>
        <begin position="68"/>
        <end position="189"/>
    </location>
</feature>
<gene>
    <name evidence="2" type="ORF">A0128_13145</name>
</gene>
<dbReference type="Gene3D" id="3.10.100.10">
    <property type="entry name" value="Mannose-Binding Protein A, subunit A"/>
    <property type="match status" value="1"/>
</dbReference>
<dbReference type="SUPFAM" id="SSF56436">
    <property type="entry name" value="C-type lectin-like"/>
    <property type="match status" value="1"/>
</dbReference>
<sequence>MSRKIFLTIPIGIVFLTVFYCTKPKDSSNEDLFDLIVASNQISSSSTNVSCQNSTFCRTFIATNNGAGYTGNLGGITGADLKCATERPSGLTGTYKAFLVSTGTRTISPAKIDWVLYANKEYRRKDGTTVTFTTNAQAIVSGNFTNGIDGGTQTFFWDGLSDATWNVGNTCQGWTSSLAGDGGQAGNTTDTAAFGAGAGGAFAVDTWNCNLAQRLLCVEQ</sequence>
<dbReference type="KEGG" id="laj:A0128_13145"/>